<name>A0ABN3ZXC5_GEOTH</name>
<evidence type="ECO:0000259" key="9">
    <source>
        <dbReference type="PROSITE" id="PS50968"/>
    </source>
</evidence>
<evidence type="ECO:0000313" key="11">
    <source>
        <dbReference type="Proteomes" id="UP000005636"/>
    </source>
</evidence>
<keyword evidence="4 8" id="KW-0276">Fatty acid metabolism</keyword>
<evidence type="ECO:0000256" key="3">
    <source>
        <dbReference type="ARBA" id="ARBA00022516"/>
    </source>
</evidence>
<evidence type="ECO:0000256" key="7">
    <source>
        <dbReference type="ARBA" id="ARBA00023267"/>
    </source>
</evidence>
<dbReference type="InterPro" id="IPR011053">
    <property type="entry name" value="Single_hybrid_motif"/>
</dbReference>
<dbReference type="PANTHER" id="PTHR45266">
    <property type="entry name" value="OXALOACETATE DECARBOXYLASE ALPHA CHAIN"/>
    <property type="match status" value="1"/>
</dbReference>
<keyword evidence="6 8" id="KW-0275">Fatty acid biosynthesis</keyword>
<evidence type="ECO:0000256" key="1">
    <source>
        <dbReference type="ARBA" id="ARBA00005194"/>
    </source>
</evidence>
<evidence type="ECO:0000256" key="2">
    <source>
        <dbReference type="ARBA" id="ARBA00017562"/>
    </source>
</evidence>
<evidence type="ECO:0000256" key="4">
    <source>
        <dbReference type="ARBA" id="ARBA00022832"/>
    </source>
</evidence>
<keyword evidence="5 8" id="KW-0443">Lipid metabolism</keyword>
<sequence length="177" mass="18680">MKIQEIRELIRLVDQSSIDEFVYEQGETKVHMKKGTTAVAVASAAAAQTAVAPPAPAAPAAVEPASAAAPVQAAASEAPAPKAETPVVKEEKPAVEGNLHQITSPMVGTFYAAPAPDKPPYVKPGDKVKKDTVVCIIEAMKLFNEIEAEVDGEIVEVLVQNGQLVEYGQPLFLVKPE</sequence>
<dbReference type="EMBL" id="CP003125">
    <property type="protein sequence ID" value="AEV20013.1"/>
    <property type="molecule type" value="Genomic_DNA"/>
</dbReference>
<dbReference type="NCBIfam" id="TIGR00531">
    <property type="entry name" value="BCCP"/>
    <property type="match status" value="1"/>
</dbReference>
<protein>
    <recommendedName>
        <fullName evidence="2 8">Biotin carboxyl carrier protein of acetyl-CoA carboxylase</fullName>
    </recommendedName>
</protein>
<dbReference type="PRINTS" id="PR01071">
    <property type="entry name" value="ACOABIOTINCC"/>
</dbReference>
<dbReference type="PANTHER" id="PTHR45266:SF3">
    <property type="entry name" value="OXALOACETATE DECARBOXYLASE ALPHA CHAIN"/>
    <property type="match status" value="1"/>
</dbReference>
<comment type="function">
    <text evidence="8">This protein is a component of the acetyl coenzyme A carboxylase complex; first, biotin carboxylase catalyzes the carboxylation of the carrier protein and then the transcarboxylase transfers the carboxyl group to form malonyl-CoA.</text>
</comment>
<dbReference type="SUPFAM" id="SSF51230">
    <property type="entry name" value="Single hybrid motif"/>
    <property type="match status" value="1"/>
</dbReference>
<dbReference type="Proteomes" id="UP000005636">
    <property type="component" value="Chromosome"/>
</dbReference>
<reference evidence="10 11" key="1">
    <citation type="submission" date="2011-11" db="EMBL/GenBank/DDBJ databases">
        <title>Complete genome sequence of thermophilic Geobacillus thermoleovorans CCB_US3_UF5.</title>
        <authorList>
            <person name="Muhd Sakaff M.K.L."/>
            <person name="Abdul Rahman A.Y."/>
            <person name="Saito J.A."/>
            <person name="Hou S."/>
            <person name="Alam M."/>
        </authorList>
    </citation>
    <scope>NUCLEOTIDE SEQUENCE [LARGE SCALE GENOMIC DNA]</scope>
    <source>
        <strain evidence="10 11">CCB_US3_UF5</strain>
    </source>
</reference>
<keyword evidence="11" id="KW-1185">Reference proteome</keyword>
<dbReference type="InterPro" id="IPR001882">
    <property type="entry name" value="Biotin_BS"/>
</dbReference>
<dbReference type="PROSITE" id="PS50968">
    <property type="entry name" value="BIOTINYL_LIPOYL"/>
    <property type="match status" value="1"/>
</dbReference>
<dbReference type="Gene3D" id="2.40.50.100">
    <property type="match status" value="1"/>
</dbReference>
<evidence type="ECO:0000256" key="5">
    <source>
        <dbReference type="ARBA" id="ARBA00023098"/>
    </source>
</evidence>
<evidence type="ECO:0000313" key="10">
    <source>
        <dbReference type="EMBL" id="AEV20013.1"/>
    </source>
</evidence>
<dbReference type="InterPro" id="IPR001249">
    <property type="entry name" value="AcCoA_biotinCC"/>
</dbReference>
<evidence type="ECO:0000256" key="8">
    <source>
        <dbReference type="RuleBase" id="RU364072"/>
    </source>
</evidence>
<accession>A0ABN3ZXC5</accession>
<dbReference type="InterPro" id="IPR000089">
    <property type="entry name" value="Biotin_lipoyl"/>
</dbReference>
<organism evidence="10 11">
    <name type="scientific">Geobacillus thermoleovorans CCB_US3_UF5</name>
    <dbReference type="NCBI Taxonomy" id="1111068"/>
    <lineage>
        <taxon>Bacteria</taxon>
        <taxon>Bacillati</taxon>
        <taxon>Bacillota</taxon>
        <taxon>Bacilli</taxon>
        <taxon>Bacillales</taxon>
        <taxon>Anoxybacillaceae</taxon>
        <taxon>Geobacillus</taxon>
        <taxon>Geobacillus thermoleovorans group</taxon>
    </lineage>
</organism>
<gene>
    <name evidence="10" type="ORF">GTCCBUS3UF5_27100</name>
</gene>
<proteinExistence type="predicted"/>
<dbReference type="PROSITE" id="PS00188">
    <property type="entry name" value="BIOTIN"/>
    <property type="match status" value="1"/>
</dbReference>
<comment type="pathway">
    <text evidence="1 8">Lipid metabolism; fatty acid biosynthesis.</text>
</comment>
<keyword evidence="3 8" id="KW-0444">Lipid biosynthesis</keyword>
<feature type="domain" description="Lipoyl-binding" evidence="9">
    <location>
        <begin position="99"/>
        <end position="175"/>
    </location>
</feature>
<keyword evidence="7 8" id="KW-0092">Biotin</keyword>
<dbReference type="InterPro" id="IPR050709">
    <property type="entry name" value="Biotin_Carboxyl_Carrier/Decarb"/>
</dbReference>
<evidence type="ECO:0000256" key="6">
    <source>
        <dbReference type="ARBA" id="ARBA00023160"/>
    </source>
</evidence>
<dbReference type="Pfam" id="PF00364">
    <property type="entry name" value="Biotin_lipoyl"/>
    <property type="match status" value="1"/>
</dbReference>
<dbReference type="RefSeq" id="WP_014196324.1">
    <property type="nucleotide sequence ID" value="NC_016593.1"/>
</dbReference>
<dbReference type="CDD" id="cd06850">
    <property type="entry name" value="biotinyl_domain"/>
    <property type="match status" value="1"/>
</dbReference>